<evidence type="ECO:0000256" key="1">
    <source>
        <dbReference type="ARBA" id="ARBA00012499"/>
    </source>
</evidence>
<dbReference type="SUPFAM" id="SSF51316">
    <property type="entry name" value="Mss4-like"/>
    <property type="match status" value="1"/>
</dbReference>
<dbReference type="PROSITE" id="PS51790">
    <property type="entry name" value="MSRB"/>
    <property type="match status" value="1"/>
</dbReference>
<dbReference type="GO" id="GO:0033743">
    <property type="term" value="F:peptide-methionine (R)-S-oxide reductase activity"/>
    <property type="evidence" value="ECO:0007669"/>
    <property type="project" value="UniProtKB-EC"/>
</dbReference>
<feature type="compositionally biased region" description="Polar residues" evidence="4">
    <location>
        <begin position="1"/>
        <end position="14"/>
    </location>
</feature>
<comment type="catalytic activity">
    <reaction evidence="3">
        <text>L-methionyl-[protein] + [thioredoxin]-disulfide + H2O = L-methionyl-(R)-S-oxide-[protein] + [thioredoxin]-dithiol</text>
        <dbReference type="Rhea" id="RHEA:24164"/>
        <dbReference type="Rhea" id="RHEA-COMP:10698"/>
        <dbReference type="Rhea" id="RHEA-COMP:10700"/>
        <dbReference type="Rhea" id="RHEA-COMP:12313"/>
        <dbReference type="Rhea" id="RHEA-COMP:12314"/>
        <dbReference type="ChEBI" id="CHEBI:15377"/>
        <dbReference type="ChEBI" id="CHEBI:16044"/>
        <dbReference type="ChEBI" id="CHEBI:29950"/>
        <dbReference type="ChEBI" id="CHEBI:45764"/>
        <dbReference type="ChEBI" id="CHEBI:50058"/>
        <dbReference type="EC" id="1.8.4.12"/>
    </reaction>
</comment>
<keyword evidence="2 6" id="KW-0560">Oxidoreductase</keyword>
<evidence type="ECO:0000256" key="4">
    <source>
        <dbReference type="SAM" id="MobiDB-lite"/>
    </source>
</evidence>
<dbReference type="Proteomes" id="UP000202922">
    <property type="component" value="Unassembled WGS sequence"/>
</dbReference>
<dbReference type="EMBL" id="FXYE01000001">
    <property type="protein sequence ID" value="SMX33914.1"/>
    <property type="molecule type" value="Genomic_DNA"/>
</dbReference>
<dbReference type="InterPro" id="IPR011057">
    <property type="entry name" value="Mss4-like_sf"/>
</dbReference>
<dbReference type="GO" id="GO:0006979">
    <property type="term" value="P:response to oxidative stress"/>
    <property type="evidence" value="ECO:0007669"/>
    <property type="project" value="InterPro"/>
</dbReference>
<accession>A0A238JUP8</accession>
<reference evidence="7" key="1">
    <citation type="submission" date="2017-05" db="EMBL/GenBank/DDBJ databases">
        <authorList>
            <person name="Rodrigo-Torres L."/>
            <person name="Arahal R. D."/>
            <person name="Lucena T."/>
        </authorList>
    </citation>
    <scope>NUCLEOTIDE SEQUENCE [LARGE SCALE GENOMIC DNA]</scope>
    <source>
        <strain evidence="7">CECT 8621</strain>
    </source>
</reference>
<dbReference type="InterPro" id="IPR028427">
    <property type="entry name" value="Met_Sox_Rdtase_MsrB"/>
</dbReference>
<evidence type="ECO:0000256" key="2">
    <source>
        <dbReference type="ARBA" id="ARBA00023002"/>
    </source>
</evidence>
<dbReference type="GO" id="GO:0030091">
    <property type="term" value="P:protein repair"/>
    <property type="evidence" value="ECO:0007669"/>
    <property type="project" value="InterPro"/>
</dbReference>
<organism evidence="6 7">
    <name type="scientific">Actibacterium lipolyticum</name>
    <dbReference type="NCBI Taxonomy" id="1524263"/>
    <lineage>
        <taxon>Bacteria</taxon>
        <taxon>Pseudomonadati</taxon>
        <taxon>Pseudomonadota</taxon>
        <taxon>Alphaproteobacteria</taxon>
        <taxon>Rhodobacterales</taxon>
        <taxon>Roseobacteraceae</taxon>
        <taxon>Actibacterium</taxon>
    </lineage>
</organism>
<dbReference type="Gene3D" id="2.170.150.20">
    <property type="entry name" value="Peptide methionine sulfoxide reductase"/>
    <property type="match status" value="1"/>
</dbReference>
<evidence type="ECO:0000313" key="6">
    <source>
        <dbReference type="EMBL" id="SMX33914.1"/>
    </source>
</evidence>
<keyword evidence="7" id="KW-1185">Reference proteome</keyword>
<evidence type="ECO:0000256" key="3">
    <source>
        <dbReference type="ARBA" id="ARBA00048488"/>
    </source>
</evidence>
<sequence length="190" mass="21119">MLTSKVHTTTANAQTRKRRHDTCAGAFGQKDRKKTMKRRNLLKGATSIACLAALPRSAVAKAFEVTRTDAEWKARLTDLEYKVMRKEGTERAFSSPLNDEKRAGVFACKGCDLPLYDASTKYDSGTGWPSFWQPLENAVETKPDRKLLVVRTEVHCRRCGSHLGHVFNDGPPPTGKRHCLNGVSLVFKAA</sequence>
<evidence type="ECO:0000259" key="5">
    <source>
        <dbReference type="PROSITE" id="PS51790"/>
    </source>
</evidence>
<feature type="domain" description="MsrB" evidence="5">
    <location>
        <begin position="69"/>
        <end position="190"/>
    </location>
</feature>
<feature type="region of interest" description="Disordered" evidence="4">
    <location>
        <begin position="1"/>
        <end position="20"/>
    </location>
</feature>
<evidence type="ECO:0000313" key="7">
    <source>
        <dbReference type="Proteomes" id="UP000202922"/>
    </source>
</evidence>
<name>A0A238JUP8_9RHOB</name>
<dbReference type="EC" id="1.8.4.12" evidence="1"/>
<protein>
    <recommendedName>
        <fullName evidence="1">peptide-methionine (R)-S-oxide reductase</fullName>
        <ecNumber evidence="1">1.8.4.12</ecNumber>
    </recommendedName>
</protein>
<dbReference type="Pfam" id="PF01641">
    <property type="entry name" value="SelR"/>
    <property type="match status" value="1"/>
</dbReference>
<gene>
    <name evidence="6" type="primary">msrB_1</name>
    <name evidence="6" type="ORF">COL8621_01124</name>
</gene>
<dbReference type="PANTHER" id="PTHR10173">
    <property type="entry name" value="METHIONINE SULFOXIDE REDUCTASE"/>
    <property type="match status" value="1"/>
</dbReference>
<dbReference type="NCBIfam" id="TIGR00357">
    <property type="entry name" value="peptide-methionine (R)-S-oxide reductase MsrB"/>
    <property type="match status" value="1"/>
</dbReference>
<dbReference type="PANTHER" id="PTHR10173:SF57">
    <property type="entry name" value="PEPTIDE-METHIONINE (R)-S-OXIDE REDUCTASE"/>
    <property type="match status" value="1"/>
</dbReference>
<proteinExistence type="predicted"/>
<dbReference type="InterPro" id="IPR002579">
    <property type="entry name" value="Met_Sox_Rdtase_MsrB_dom"/>
</dbReference>
<dbReference type="AlphaFoldDB" id="A0A238JUP8"/>
<dbReference type="GO" id="GO:0005737">
    <property type="term" value="C:cytoplasm"/>
    <property type="evidence" value="ECO:0007669"/>
    <property type="project" value="TreeGrafter"/>
</dbReference>